<dbReference type="GO" id="GO:0032259">
    <property type="term" value="P:methylation"/>
    <property type="evidence" value="ECO:0007669"/>
    <property type="project" value="UniProtKB-KW"/>
</dbReference>
<dbReference type="Proteomes" id="UP000619238">
    <property type="component" value="Unassembled WGS sequence"/>
</dbReference>
<dbReference type="GO" id="GO:0008168">
    <property type="term" value="F:methyltransferase activity"/>
    <property type="evidence" value="ECO:0007669"/>
    <property type="project" value="UniProtKB-KW"/>
</dbReference>
<sequence>MKTTIEAILDKQTLSKEDLAVLETYESNVGQNRLYSFFTPIWLCEVMYKLAKRYGFDVNGNVLEPACGTGNFLMVLDNPQNATAFELDPLNFKIAQKRAPQTTIYNQYFETAFLESPRYTTKLKNNSTWLTDAPFDLVIGNPPYGKYKNLYSSYFKPLKIKQIELFFMYQSMQLLKKDGLLVFITASSFLRNKDTYTNEKQLIGKYAELVDAYRMPKVFKNTQVPTDIIILRRK</sequence>
<protein>
    <recommendedName>
        <fullName evidence="1">site-specific DNA-methyltransferase (adenine-specific)</fullName>
        <ecNumber evidence="1">2.1.1.72</ecNumber>
    </recommendedName>
</protein>
<keyword evidence="5" id="KW-0680">Restriction system</keyword>
<evidence type="ECO:0000313" key="10">
    <source>
        <dbReference type="Proteomes" id="UP000619238"/>
    </source>
</evidence>
<dbReference type="InterPro" id="IPR050953">
    <property type="entry name" value="N4_N6_ade-DNA_methylase"/>
</dbReference>
<evidence type="ECO:0000256" key="4">
    <source>
        <dbReference type="ARBA" id="ARBA00022691"/>
    </source>
</evidence>
<dbReference type="SUPFAM" id="SSF53335">
    <property type="entry name" value="S-adenosyl-L-methionine-dependent methyltransferases"/>
    <property type="match status" value="1"/>
</dbReference>
<evidence type="ECO:0000259" key="8">
    <source>
        <dbReference type="Pfam" id="PF07669"/>
    </source>
</evidence>
<evidence type="ECO:0000256" key="7">
    <source>
        <dbReference type="ARBA" id="ARBA00047942"/>
    </source>
</evidence>
<evidence type="ECO:0000256" key="3">
    <source>
        <dbReference type="ARBA" id="ARBA00022679"/>
    </source>
</evidence>
<evidence type="ECO:0000256" key="6">
    <source>
        <dbReference type="ARBA" id="ARBA00023125"/>
    </source>
</evidence>
<accession>A0ABR7Q6K7</accession>
<keyword evidence="2 9" id="KW-0489">Methyltransferase</keyword>
<dbReference type="RefSeq" id="WP_187560998.1">
    <property type="nucleotide sequence ID" value="NZ_JACGWS010000002.1"/>
</dbReference>
<dbReference type="EC" id="2.1.1.72" evidence="1"/>
<dbReference type="PANTHER" id="PTHR33841:SF6">
    <property type="entry name" value="TYPE II METHYLTRANSFERASE M.HINDII"/>
    <property type="match status" value="1"/>
</dbReference>
<dbReference type="EMBL" id="JACGWS010000002">
    <property type="protein sequence ID" value="MBC8753964.1"/>
    <property type="molecule type" value="Genomic_DNA"/>
</dbReference>
<comment type="catalytic activity">
    <reaction evidence="7">
        <text>a 2'-deoxyadenosine in DNA + S-adenosyl-L-methionine = an N(6)-methyl-2'-deoxyadenosine in DNA + S-adenosyl-L-homocysteine + H(+)</text>
        <dbReference type="Rhea" id="RHEA:15197"/>
        <dbReference type="Rhea" id="RHEA-COMP:12418"/>
        <dbReference type="Rhea" id="RHEA-COMP:12419"/>
        <dbReference type="ChEBI" id="CHEBI:15378"/>
        <dbReference type="ChEBI" id="CHEBI:57856"/>
        <dbReference type="ChEBI" id="CHEBI:59789"/>
        <dbReference type="ChEBI" id="CHEBI:90615"/>
        <dbReference type="ChEBI" id="CHEBI:90616"/>
        <dbReference type="EC" id="2.1.1.72"/>
    </reaction>
</comment>
<dbReference type="InterPro" id="IPR011639">
    <property type="entry name" value="MethylTrfase_TaqI-like_dom"/>
</dbReference>
<feature type="domain" description="Type II methyltransferase M.TaqI-like" evidence="8">
    <location>
        <begin position="103"/>
        <end position="196"/>
    </location>
</feature>
<comment type="caution">
    <text evidence="9">The sequence shown here is derived from an EMBL/GenBank/DDBJ whole genome shotgun (WGS) entry which is preliminary data.</text>
</comment>
<name>A0ABR7Q6K7_9FLAO</name>
<evidence type="ECO:0000313" key="9">
    <source>
        <dbReference type="EMBL" id="MBC8753964.1"/>
    </source>
</evidence>
<organism evidence="9 10">
    <name type="scientific">Kordia aestuariivivens</name>
    <dbReference type="NCBI Taxonomy" id="2759037"/>
    <lineage>
        <taxon>Bacteria</taxon>
        <taxon>Pseudomonadati</taxon>
        <taxon>Bacteroidota</taxon>
        <taxon>Flavobacteriia</taxon>
        <taxon>Flavobacteriales</taxon>
        <taxon>Flavobacteriaceae</taxon>
        <taxon>Kordia</taxon>
    </lineage>
</organism>
<dbReference type="Pfam" id="PF07669">
    <property type="entry name" value="Eco57I"/>
    <property type="match status" value="1"/>
</dbReference>
<proteinExistence type="predicted"/>
<dbReference type="PANTHER" id="PTHR33841">
    <property type="entry name" value="DNA METHYLTRANSFERASE YEEA-RELATED"/>
    <property type="match status" value="1"/>
</dbReference>
<evidence type="ECO:0000256" key="2">
    <source>
        <dbReference type="ARBA" id="ARBA00022603"/>
    </source>
</evidence>
<keyword evidence="6" id="KW-0238">DNA-binding</keyword>
<dbReference type="InterPro" id="IPR002052">
    <property type="entry name" value="DNA_methylase_N6_adenine_CS"/>
</dbReference>
<dbReference type="Gene3D" id="3.40.50.150">
    <property type="entry name" value="Vaccinia Virus protein VP39"/>
    <property type="match status" value="1"/>
</dbReference>
<dbReference type="InterPro" id="IPR029063">
    <property type="entry name" value="SAM-dependent_MTases_sf"/>
</dbReference>
<dbReference type="PROSITE" id="PS00092">
    <property type="entry name" value="N6_MTASE"/>
    <property type="match status" value="1"/>
</dbReference>
<keyword evidence="10" id="KW-1185">Reference proteome</keyword>
<reference evidence="9 10" key="1">
    <citation type="submission" date="2020-07" db="EMBL/GenBank/DDBJ databases">
        <title>Description of Kordia aestuariivivens sp. nov., isolated from a tidal flat.</title>
        <authorList>
            <person name="Park S."/>
            <person name="Yoon J.-H."/>
        </authorList>
    </citation>
    <scope>NUCLEOTIDE SEQUENCE [LARGE SCALE GENOMIC DNA]</scope>
    <source>
        <strain evidence="9 10">YSTF-M3</strain>
    </source>
</reference>
<gene>
    <name evidence="9" type="ORF">H2O64_04730</name>
</gene>
<evidence type="ECO:0000256" key="1">
    <source>
        <dbReference type="ARBA" id="ARBA00011900"/>
    </source>
</evidence>
<dbReference type="CDD" id="cd02440">
    <property type="entry name" value="AdoMet_MTases"/>
    <property type="match status" value="1"/>
</dbReference>
<evidence type="ECO:0000256" key="5">
    <source>
        <dbReference type="ARBA" id="ARBA00022747"/>
    </source>
</evidence>
<keyword evidence="3" id="KW-0808">Transferase</keyword>
<keyword evidence="4" id="KW-0949">S-adenosyl-L-methionine</keyword>
<dbReference type="PRINTS" id="PR00507">
    <property type="entry name" value="N12N6MTFRASE"/>
</dbReference>